<comment type="similarity">
    <text evidence="2">Belongs to the major facilitator superfamily. Sugar transporter (TC 2.A.1.1) family.</text>
</comment>
<dbReference type="Pfam" id="PF00083">
    <property type="entry name" value="Sugar_tr"/>
    <property type="match status" value="1"/>
</dbReference>
<dbReference type="PRINTS" id="PR00171">
    <property type="entry name" value="SUGRTRNSPORT"/>
</dbReference>
<evidence type="ECO:0000256" key="4">
    <source>
        <dbReference type="ARBA" id="ARBA00022692"/>
    </source>
</evidence>
<dbReference type="SUPFAM" id="SSF103473">
    <property type="entry name" value="MFS general substrate transporter"/>
    <property type="match status" value="1"/>
</dbReference>
<keyword evidence="4 8" id="KW-0812">Transmembrane</keyword>
<dbReference type="Proteomes" id="UP000276215">
    <property type="component" value="Unassembled WGS sequence"/>
</dbReference>
<dbReference type="GO" id="GO:0015791">
    <property type="term" value="P:polyol transmembrane transport"/>
    <property type="evidence" value="ECO:0007669"/>
    <property type="project" value="UniProtKB-ARBA"/>
</dbReference>
<reference evidence="10 11" key="1">
    <citation type="journal article" date="2018" name="Nat. Ecol. Evol.">
        <title>Pezizomycetes genomes reveal the molecular basis of ectomycorrhizal truffle lifestyle.</title>
        <authorList>
            <person name="Murat C."/>
            <person name="Payen T."/>
            <person name="Noel B."/>
            <person name="Kuo A."/>
            <person name="Morin E."/>
            <person name="Chen J."/>
            <person name="Kohler A."/>
            <person name="Krizsan K."/>
            <person name="Balestrini R."/>
            <person name="Da Silva C."/>
            <person name="Montanini B."/>
            <person name="Hainaut M."/>
            <person name="Levati E."/>
            <person name="Barry K.W."/>
            <person name="Belfiori B."/>
            <person name="Cichocki N."/>
            <person name="Clum A."/>
            <person name="Dockter R.B."/>
            <person name="Fauchery L."/>
            <person name="Guy J."/>
            <person name="Iotti M."/>
            <person name="Le Tacon F."/>
            <person name="Lindquist E.A."/>
            <person name="Lipzen A."/>
            <person name="Malagnac F."/>
            <person name="Mello A."/>
            <person name="Molinier V."/>
            <person name="Miyauchi S."/>
            <person name="Poulain J."/>
            <person name="Riccioni C."/>
            <person name="Rubini A."/>
            <person name="Sitrit Y."/>
            <person name="Splivallo R."/>
            <person name="Traeger S."/>
            <person name="Wang M."/>
            <person name="Zifcakova L."/>
            <person name="Wipf D."/>
            <person name="Zambonelli A."/>
            <person name="Paolocci F."/>
            <person name="Nowrousian M."/>
            <person name="Ottonello S."/>
            <person name="Baldrian P."/>
            <person name="Spatafora J.W."/>
            <person name="Henrissat B."/>
            <person name="Nagy L.G."/>
            <person name="Aury J.M."/>
            <person name="Wincker P."/>
            <person name="Grigoriev I.V."/>
            <person name="Bonfante P."/>
            <person name="Martin F.M."/>
        </authorList>
    </citation>
    <scope>NUCLEOTIDE SEQUENCE [LARGE SCALE GENOMIC DNA]</scope>
    <source>
        <strain evidence="10 11">120613-1</strain>
    </source>
</reference>
<evidence type="ECO:0000256" key="2">
    <source>
        <dbReference type="ARBA" id="ARBA00010992"/>
    </source>
</evidence>
<evidence type="ECO:0000256" key="5">
    <source>
        <dbReference type="ARBA" id="ARBA00022989"/>
    </source>
</evidence>
<feature type="transmembrane region" description="Helical" evidence="8">
    <location>
        <begin position="474"/>
        <end position="494"/>
    </location>
</feature>
<evidence type="ECO:0000256" key="3">
    <source>
        <dbReference type="ARBA" id="ARBA00022448"/>
    </source>
</evidence>
<feature type="domain" description="Major facilitator superfamily (MFS) profile" evidence="9">
    <location>
        <begin position="122"/>
        <end position="560"/>
    </location>
</feature>
<evidence type="ECO:0000256" key="7">
    <source>
        <dbReference type="SAM" id="MobiDB-lite"/>
    </source>
</evidence>
<feature type="transmembrane region" description="Helical" evidence="8">
    <location>
        <begin position="190"/>
        <end position="208"/>
    </location>
</feature>
<keyword evidence="3" id="KW-0813">Transport</keyword>
<sequence>MEKVEIANTVTDGEKPSPVRHPTSSPPPIMSDPTPDRLLANPLAGLQRAELVEHGRRFVEDHNLGEEYIGLFERAAVLAQNPLSFRDPDSEFRTDRSLEEERDVLERELTHKWDQPKSLYALVVTCALGAMVQGWNERVFPFPNTFYKKAFKITDNEWIYGLVNSAPYLCCAIIGCWLTEPLNHYFGRRGTIFISCAISSVTCLGQGLTQTWWQMLVTRFLLGLGIGPKSATIPVYASECTPSAIRGGLVMMWQMWTAFGIMLGLLTGVAVLNVGHSTDTMFINWRLMTGSPMFLPLIVCALVYFNPESPRWHIKNGNYSKAFESLIRLRHSDIQAARDLIYINVLLEREEEISRSRNRLVEIFTIPRNRHALQASLIAMIMQQLCGVNVLVYYSASVLQDFKDDYHSIRRALLGTMGFGLINFVFALPAVFTIDTFGRRNLLLVTFPLMALFMLITCLLNNISNGEGPSLTLIGMYLFTVVYSPGEGPVPFVYSAECYPLYIRDIGMSIATAVTWFFNWLLAFTWPPMHNKIGSAAFGMYAGLNVVGFVFILLLVPETRNRTLEELDAVFQVPSKDQAMYGIRQLGWLFGRWIWGQGAVGKPVLVVGGGGGIARDRGMNNGGVEMESGIAAGGVANDGQDRPFPVDDSSSVNRVA</sequence>
<dbReference type="PROSITE" id="PS50850">
    <property type="entry name" value="MFS"/>
    <property type="match status" value="1"/>
</dbReference>
<dbReference type="NCBIfam" id="TIGR00879">
    <property type="entry name" value="SP"/>
    <property type="match status" value="1"/>
</dbReference>
<feature type="transmembrane region" description="Helical" evidence="8">
    <location>
        <begin position="441"/>
        <end position="462"/>
    </location>
</feature>
<evidence type="ECO:0000256" key="6">
    <source>
        <dbReference type="ARBA" id="ARBA00023136"/>
    </source>
</evidence>
<feature type="region of interest" description="Disordered" evidence="7">
    <location>
        <begin position="634"/>
        <end position="656"/>
    </location>
</feature>
<feature type="transmembrane region" description="Helical" evidence="8">
    <location>
        <begin position="375"/>
        <end position="394"/>
    </location>
</feature>
<dbReference type="AlphaFoldDB" id="A0A3N4JHK2"/>
<evidence type="ECO:0000259" key="9">
    <source>
        <dbReference type="PROSITE" id="PS50850"/>
    </source>
</evidence>
<keyword evidence="5 8" id="KW-1133">Transmembrane helix</keyword>
<dbReference type="GO" id="GO:0016020">
    <property type="term" value="C:membrane"/>
    <property type="evidence" value="ECO:0007669"/>
    <property type="project" value="UniProtKB-SubCell"/>
</dbReference>
<feature type="transmembrane region" description="Helical" evidence="8">
    <location>
        <begin position="414"/>
        <end position="434"/>
    </location>
</feature>
<feature type="region of interest" description="Disordered" evidence="7">
    <location>
        <begin position="1"/>
        <end position="34"/>
    </location>
</feature>
<organism evidence="10 11">
    <name type="scientific">Choiromyces venosus 120613-1</name>
    <dbReference type="NCBI Taxonomy" id="1336337"/>
    <lineage>
        <taxon>Eukaryota</taxon>
        <taxon>Fungi</taxon>
        <taxon>Dikarya</taxon>
        <taxon>Ascomycota</taxon>
        <taxon>Pezizomycotina</taxon>
        <taxon>Pezizomycetes</taxon>
        <taxon>Pezizales</taxon>
        <taxon>Tuberaceae</taxon>
        <taxon>Choiromyces</taxon>
    </lineage>
</organism>
<dbReference type="FunFam" id="1.20.1250.20:FF:000474">
    <property type="entry name" value="Sugar transporter, putative"/>
    <property type="match status" value="1"/>
</dbReference>
<dbReference type="PANTHER" id="PTHR48020:SF25">
    <property type="entry name" value="SUGAR TRANSPORTER, PUTATIVE (AFU_ORTHOLOGUE AFUA_7G05830)-RELATED"/>
    <property type="match status" value="1"/>
</dbReference>
<dbReference type="GO" id="GO:0022857">
    <property type="term" value="F:transmembrane transporter activity"/>
    <property type="evidence" value="ECO:0007669"/>
    <property type="project" value="InterPro"/>
</dbReference>
<dbReference type="InterPro" id="IPR020846">
    <property type="entry name" value="MFS_dom"/>
</dbReference>
<evidence type="ECO:0000256" key="1">
    <source>
        <dbReference type="ARBA" id="ARBA00004141"/>
    </source>
</evidence>
<proteinExistence type="inferred from homology"/>
<comment type="subcellular location">
    <subcellularLocation>
        <location evidence="1">Membrane</location>
        <topology evidence="1">Multi-pass membrane protein</topology>
    </subcellularLocation>
</comment>
<dbReference type="GO" id="GO:0015798">
    <property type="term" value="P:myo-inositol transport"/>
    <property type="evidence" value="ECO:0007669"/>
    <property type="project" value="UniProtKB-ARBA"/>
</dbReference>
<dbReference type="Gene3D" id="1.20.1250.20">
    <property type="entry name" value="MFS general substrate transporter like domains"/>
    <property type="match status" value="1"/>
</dbReference>
<feature type="transmembrane region" description="Helical" evidence="8">
    <location>
        <begin position="538"/>
        <end position="556"/>
    </location>
</feature>
<dbReference type="InterPro" id="IPR003663">
    <property type="entry name" value="Sugar/inositol_transpt"/>
</dbReference>
<protein>
    <recommendedName>
        <fullName evidence="9">Major facilitator superfamily (MFS) profile domain-containing protein</fullName>
    </recommendedName>
</protein>
<feature type="transmembrane region" description="Helical" evidence="8">
    <location>
        <begin position="506"/>
        <end position="526"/>
    </location>
</feature>
<dbReference type="OrthoDB" id="5290825at2759"/>
<dbReference type="InterPro" id="IPR036259">
    <property type="entry name" value="MFS_trans_sf"/>
</dbReference>
<keyword evidence="11" id="KW-1185">Reference proteome</keyword>
<evidence type="ECO:0000256" key="8">
    <source>
        <dbReference type="SAM" id="Phobius"/>
    </source>
</evidence>
<evidence type="ECO:0000313" key="11">
    <source>
        <dbReference type="Proteomes" id="UP000276215"/>
    </source>
</evidence>
<name>A0A3N4JHK2_9PEZI</name>
<evidence type="ECO:0000313" key="10">
    <source>
        <dbReference type="EMBL" id="RPA97746.1"/>
    </source>
</evidence>
<dbReference type="InterPro" id="IPR005828">
    <property type="entry name" value="MFS_sugar_transport-like"/>
</dbReference>
<dbReference type="STRING" id="1336337.A0A3N4JHK2"/>
<accession>A0A3N4JHK2</accession>
<dbReference type="EMBL" id="ML120401">
    <property type="protein sequence ID" value="RPA97746.1"/>
    <property type="molecule type" value="Genomic_DNA"/>
</dbReference>
<keyword evidence="6 8" id="KW-0472">Membrane</keyword>
<feature type="transmembrane region" description="Helical" evidence="8">
    <location>
        <begin position="119"/>
        <end position="136"/>
    </location>
</feature>
<feature type="transmembrane region" description="Helical" evidence="8">
    <location>
        <begin position="249"/>
        <end position="271"/>
    </location>
</feature>
<dbReference type="InterPro" id="IPR050814">
    <property type="entry name" value="Myo-inositol_Transporter"/>
</dbReference>
<feature type="transmembrane region" description="Helical" evidence="8">
    <location>
        <begin position="158"/>
        <end position="178"/>
    </location>
</feature>
<gene>
    <name evidence="10" type="ORF">L873DRAFT_1689777</name>
</gene>
<dbReference type="PANTHER" id="PTHR48020">
    <property type="entry name" value="PROTON MYO-INOSITOL COTRANSPORTER"/>
    <property type="match status" value="1"/>
</dbReference>